<dbReference type="GO" id="GO:0004385">
    <property type="term" value="F:GMP kinase activity"/>
    <property type="evidence" value="ECO:0007669"/>
    <property type="project" value="UniProtKB-UniRule"/>
</dbReference>
<dbReference type="SMART" id="SM00072">
    <property type="entry name" value="GuKc"/>
    <property type="match status" value="1"/>
</dbReference>
<dbReference type="InterPro" id="IPR027417">
    <property type="entry name" value="P-loop_NTPase"/>
</dbReference>
<dbReference type="PROSITE" id="PS50052">
    <property type="entry name" value="GUANYLATE_KINASE_2"/>
    <property type="match status" value="1"/>
</dbReference>
<dbReference type="InterPro" id="IPR008145">
    <property type="entry name" value="GK/Ca_channel_bsu"/>
</dbReference>
<evidence type="ECO:0000313" key="11">
    <source>
        <dbReference type="EMBL" id="MBB6144017.1"/>
    </source>
</evidence>
<comment type="similarity">
    <text evidence="1 9">Belongs to the guanylate kinase family.</text>
</comment>
<reference evidence="11 12" key="1">
    <citation type="submission" date="2020-08" db="EMBL/GenBank/DDBJ databases">
        <title>Genomic Encyclopedia of Type Strains, Phase IV (KMG-IV): sequencing the most valuable type-strain genomes for metagenomic binning, comparative biology and taxonomic classification.</title>
        <authorList>
            <person name="Goeker M."/>
        </authorList>
    </citation>
    <scope>NUCLEOTIDE SEQUENCE [LARGE SCALE GENOMIC DNA]</scope>
    <source>
        <strain evidence="11 12">DSM 103733</strain>
    </source>
</reference>
<keyword evidence="6 9" id="KW-0418">Kinase</keyword>
<evidence type="ECO:0000259" key="10">
    <source>
        <dbReference type="PROSITE" id="PS50052"/>
    </source>
</evidence>
<evidence type="ECO:0000256" key="7">
    <source>
        <dbReference type="ARBA" id="ARBA00022840"/>
    </source>
</evidence>
<comment type="catalytic activity">
    <reaction evidence="9">
        <text>GMP + ATP = GDP + ADP</text>
        <dbReference type="Rhea" id="RHEA:20780"/>
        <dbReference type="ChEBI" id="CHEBI:30616"/>
        <dbReference type="ChEBI" id="CHEBI:58115"/>
        <dbReference type="ChEBI" id="CHEBI:58189"/>
        <dbReference type="ChEBI" id="CHEBI:456216"/>
        <dbReference type="EC" id="2.7.4.8"/>
    </reaction>
</comment>
<dbReference type="InterPro" id="IPR008144">
    <property type="entry name" value="Guanylate_kin-like_dom"/>
</dbReference>
<keyword evidence="12" id="KW-1185">Reference proteome</keyword>
<dbReference type="PANTHER" id="PTHR23117">
    <property type="entry name" value="GUANYLATE KINASE-RELATED"/>
    <property type="match status" value="1"/>
</dbReference>
<feature type="domain" description="Guanylate kinase-like" evidence="10">
    <location>
        <begin position="3"/>
        <end position="185"/>
    </location>
</feature>
<evidence type="ECO:0000256" key="2">
    <source>
        <dbReference type="ARBA" id="ARBA00012961"/>
    </source>
</evidence>
<protein>
    <recommendedName>
        <fullName evidence="3 9">Guanylate kinase</fullName>
        <ecNumber evidence="2 9">2.7.4.8</ecNumber>
    </recommendedName>
    <alternativeName>
        <fullName evidence="8 9">GMP kinase</fullName>
    </alternativeName>
</protein>
<dbReference type="AlphaFoldDB" id="A0A841JU73"/>
<dbReference type="SUPFAM" id="SSF52540">
    <property type="entry name" value="P-loop containing nucleoside triphosphate hydrolases"/>
    <property type="match status" value="1"/>
</dbReference>
<dbReference type="Proteomes" id="UP000538666">
    <property type="component" value="Unassembled WGS sequence"/>
</dbReference>
<dbReference type="OrthoDB" id="9808150at2"/>
<proteinExistence type="inferred from homology"/>
<feature type="binding site" evidence="9">
    <location>
        <begin position="10"/>
        <end position="17"/>
    </location>
    <ligand>
        <name>ATP</name>
        <dbReference type="ChEBI" id="CHEBI:30616"/>
    </ligand>
</feature>
<keyword evidence="7 9" id="KW-0067">ATP-binding</keyword>
<keyword evidence="5 9" id="KW-0547">Nucleotide-binding</keyword>
<keyword evidence="9" id="KW-0963">Cytoplasm</keyword>
<keyword evidence="4 9" id="KW-0808">Transferase</keyword>
<dbReference type="GO" id="GO:0005829">
    <property type="term" value="C:cytosol"/>
    <property type="evidence" value="ECO:0007669"/>
    <property type="project" value="TreeGrafter"/>
</dbReference>
<evidence type="ECO:0000256" key="3">
    <source>
        <dbReference type="ARBA" id="ARBA00016296"/>
    </source>
</evidence>
<evidence type="ECO:0000256" key="6">
    <source>
        <dbReference type="ARBA" id="ARBA00022777"/>
    </source>
</evidence>
<comment type="caution">
    <text evidence="11">The sequence shown here is derived from an EMBL/GenBank/DDBJ whole genome shotgun (WGS) entry which is preliminary data.</text>
</comment>
<evidence type="ECO:0000256" key="8">
    <source>
        <dbReference type="ARBA" id="ARBA00030128"/>
    </source>
</evidence>
<dbReference type="GO" id="GO:0005524">
    <property type="term" value="F:ATP binding"/>
    <property type="evidence" value="ECO:0007669"/>
    <property type="project" value="UniProtKB-UniRule"/>
</dbReference>
<evidence type="ECO:0000256" key="9">
    <source>
        <dbReference type="HAMAP-Rule" id="MF_00328"/>
    </source>
</evidence>
<evidence type="ECO:0000256" key="5">
    <source>
        <dbReference type="ARBA" id="ARBA00022741"/>
    </source>
</evidence>
<evidence type="ECO:0000313" key="12">
    <source>
        <dbReference type="Proteomes" id="UP000538666"/>
    </source>
</evidence>
<dbReference type="RefSeq" id="WP_050059290.1">
    <property type="nucleotide sequence ID" value="NZ_JACHEK010000003.1"/>
</dbReference>
<dbReference type="InterPro" id="IPR020590">
    <property type="entry name" value="Guanylate_kinase_CS"/>
</dbReference>
<comment type="function">
    <text evidence="9">Essential for recycling GMP and indirectly, cGMP.</text>
</comment>
<dbReference type="Gene3D" id="3.40.50.300">
    <property type="entry name" value="P-loop containing nucleotide triphosphate hydrolases"/>
    <property type="match status" value="1"/>
</dbReference>
<dbReference type="CDD" id="cd00071">
    <property type="entry name" value="GMPK"/>
    <property type="match status" value="1"/>
</dbReference>
<gene>
    <name evidence="9" type="primary">gmk</name>
    <name evidence="11" type="ORF">HNQ77_001966</name>
</gene>
<dbReference type="NCBIfam" id="TIGR03263">
    <property type="entry name" value="guanyl_kin"/>
    <property type="match status" value="1"/>
</dbReference>
<dbReference type="HAMAP" id="MF_00328">
    <property type="entry name" value="Guanylate_kinase"/>
    <property type="match status" value="1"/>
</dbReference>
<name>A0A841JU73_9BACT</name>
<dbReference type="FunFam" id="3.30.63.10:FF:000002">
    <property type="entry name" value="Guanylate kinase 1"/>
    <property type="match status" value="1"/>
</dbReference>
<dbReference type="EMBL" id="JACHEK010000003">
    <property type="protein sequence ID" value="MBB6144017.1"/>
    <property type="molecule type" value="Genomic_DNA"/>
</dbReference>
<organism evidence="11 12">
    <name type="scientific">Silvibacterium bohemicum</name>
    <dbReference type="NCBI Taxonomy" id="1577686"/>
    <lineage>
        <taxon>Bacteria</taxon>
        <taxon>Pseudomonadati</taxon>
        <taxon>Acidobacteriota</taxon>
        <taxon>Terriglobia</taxon>
        <taxon>Terriglobales</taxon>
        <taxon>Acidobacteriaceae</taxon>
        <taxon>Silvibacterium</taxon>
    </lineage>
</organism>
<accession>A0A841JU73</accession>
<dbReference type="PROSITE" id="PS00856">
    <property type="entry name" value="GUANYLATE_KINASE_1"/>
    <property type="match status" value="1"/>
</dbReference>
<dbReference type="InterPro" id="IPR017665">
    <property type="entry name" value="Guanylate_kinase"/>
</dbReference>
<evidence type="ECO:0000256" key="4">
    <source>
        <dbReference type="ARBA" id="ARBA00022679"/>
    </source>
</evidence>
<comment type="subcellular location">
    <subcellularLocation>
        <location evidence="9">Cytoplasm</location>
    </subcellularLocation>
</comment>
<dbReference type="Gene3D" id="3.30.63.10">
    <property type="entry name" value="Guanylate Kinase phosphate binding domain"/>
    <property type="match status" value="1"/>
</dbReference>
<dbReference type="EC" id="2.7.4.8" evidence="2 9"/>
<dbReference type="Pfam" id="PF00625">
    <property type="entry name" value="Guanylate_kin"/>
    <property type="match status" value="1"/>
</dbReference>
<evidence type="ECO:0000256" key="1">
    <source>
        <dbReference type="ARBA" id="ARBA00005790"/>
    </source>
</evidence>
<dbReference type="PANTHER" id="PTHR23117:SF13">
    <property type="entry name" value="GUANYLATE KINASE"/>
    <property type="match status" value="1"/>
</dbReference>
<sequence length="236" mass="26652">MAGILFLISAPSGSGKSTLVDRLRSLEKDLAFSVSYTTRPPRGAEQEAREYHFISREKFEEMIENDEFLEHADVFGNYYGTALHSLTDAFIQGKDLLLDIDVQGASQVRKRMPEGVSIFLMPPSPEDLAYRLRGRSRAEGSVDEAVISRRLAKARQEIENYRQYGYILVNDILDRAVEEMSAIVSAERLNRTPGSRTAEERRLIEIAERCRQRNSEARIKPVLQAFGVLNAETAPV</sequence>